<keyword evidence="7" id="KW-1185">Reference proteome</keyword>
<dbReference type="PRINTS" id="PR00598">
    <property type="entry name" value="HTHMARR"/>
</dbReference>
<proteinExistence type="predicted"/>
<dbReference type="InterPro" id="IPR036390">
    <property type="entry name" value="WH_DNA-bd_sf"/>
</dbReference>
<comment type="caution">
    <text evidence="6">The sequence shown here is derived from an EMBL/GenBank/DDBJ whole genome shotgun (WGS) entry which is preliminary data.</text>
</comment>
<dbReference type="SUPFAM" id="SSF46785">
    <property type="entry name" value="Winged helix' DNA-binding domain"/>
    <property type="match status" value="1"/>
</dbReference>
<feature type="region of interest" description="Disordered" evidence="4">
    <location>
        <begin position="164"/>
        <end position="184"/>
    </location>
</feature>
<evidence type="ECO:0000313" key="6">
    <source>
        <dbReference type="EMBL" id="MDT0330969.1"/>
    </source>
</evidence>
<dbReference type="RefSeq" id="WP_274812265.1">
    <property type="nucleotide sequence ID" value="NZ_JAVREP010000017.1"/>
</dbReference>
<dbReference type="PANTHER" id="PTHR42756">
    <property type="entry name" value="TRANSCRIPTIONAL REGULATOR, MARR"/>
    <property type="match status" value="1"/>
</dbReference>
<organism evidence="6 7">
    <name type="scientific">Nocardiopsis lambiniae</name>
    <dbReference type="NCBI Taxonomy" id="3075539"/>
    <lineage>
        <taxon>Bacteria</taxon>
        <taxon>Bacillati</taxon>
        <taxon>Actinomycetota</taxon>
        <taxon>Actinomycetes</taxon>
        <taxon>Streptosporangiales</taxon>
        <taxon>Nocardiopsidaceae</taxon>
        <taxon>Nocardiopsis</taxon>
    </lineage>
</organism>
<dbReference type="SMART" id="SM00347">
    <property type="entry name" value="HTH_MARR"/>
    <property type="match status" value="1"/>
</dbReference>
<dbReference type="PROSITE" id="PS50995">
    <property type="entry name" value="HTH_MARR_2"/>
    <property type="match status" value="1"/>
</dbReference>
<feature type="domain" description="HTH marR-type" evidence="5">
    <location>
        <begin position="20"/>
        <end position="158"/>
    </location>
</feature>
<keyword evidence="1" id="KW-0805">Transcription regulation</keyword>
<keyword evidence="2" id="KW-0238">DNA-binding</keyword>
<dbReference type="Gene3D" id="1.10.10.10">
    <property type="entry name" value="Winged helix-like DNA-binding domain superfamily/Winged helix DNA-binding domain"/>
    <property type="match status" value="1"/>
</dbReference>
<evidence type="ECO:0000256" key="1">
    <source>
        <dbReference type="ARBA" id="ARBA00023015"/>
    </source>
</evidence>
<evidence type="ECO:0000256" key="4">
    <source>
        <dbReference type="SAM" id="MobiDB-lite"/>
    </source>
</evidence>
<evidence type="ECO:0000313" key="7">
    <source>
        <dbReference type="Proteomes" id="UP001183390"/>
    </source>
</evidence>
<accession>A0ABU2MEI2</accession>
<gene>
    <name evidence="6" type="ORF">RM479_21330</name>
</gene>
<dbReference type="InterPro" id="IPR036388">
    <property type="entry name" value="WH-like_DNA-bd_sf"/>
</dbReference>
<dbReference type="EMBL" id="JAVREP010000017">
    <property type="protein sequence ID" value="MDT0330969.1"/>
    <property type="molecule type" value="Genomic_DNA"/>
</dbReference>
<dbReference type="InterPro" id="IPR000835">
    <property type="entry name" value="HTH_MarR-typ"/>
</dbReference>
<dbReference type="Pfam" id="PF12802">
    <property type="entry name" value="MarR_2"/>
    <property type="match status" value="1"/>
</dbReference>
<keyword evidence="3" id="KW-0804">Transcription</keyword>
<reference evidence="7" key="1">
    <citation type="submission" date="2023-07" db="EMBL/GenBank/DDBJ databases">
        <title>30 novel species of actinomycetes from the DSMZ collection.</title>
        <authorList>
            <person name="Nouioui I."/>
        </authorList>
    </citation>
    <scope>NUCLEOTIDE SEQUENCE [LARGE SCALE GENOMIC DNA]</scope>
    <source>
        <strain evidence="7">DSM 44743</strain>
    </source>
</reference>
<dbReference type="PANTHER" id="PTHR42756:SF1">
    <property type="entry name" value="TRANSCRIPTIONAL REPRESSOR OF EMRAB OPERON"/>
    <property type="match status" value="1"/>
</dbReference>
<evidence type="ECO:0000256" key="2">
    <source>
        <dbReference type="ARBA" id="ARBA00023125"/>
    </source>
</evidence>
<sequence length="184" mass="20251">MRDAVDMFLDQWARERPGLDVSPMGPIGRLSRASHLVGKRLKENFAREDMEAWEFDVLATLVRSGPPHTLTPKELSAMTMVGSAAMTNRVDRLVAKGMVGREVDPDNRRRLLISLTPEGEAWVDRVLEGHLATERRLLAGLSEEDRAGLDRLLRALLCSLGDSQDDLGPATATGDRGGRGNRPV</sequence>
<dbReference type="Proteomes" id="UP001183390">
    <property type="component" value="Unassembled WGS sequence"/>
</dbReference>
<protein>
    <submittedName>
        <fullName evidence="6">MarR family transcriptional regulator</fullName>
    </submittedName>
</protein>
<evidence type="ECO:0000259" key="5">
    <source>
        <dbReference type="PROSITE" id="PS50995"/>
    </source>
</evidence>
<name>A0ABU2MEI2_9ACTN</name>
<evidence type="ECO:0000256" key="3">
    <source>
        <dbReference type="ARBA" id="ARBA00023163"/>
    </source>
</evidence>